<dbReference type="VEuPathDB" id="FungiDB:MELLADRAFT_73087"/>
<sequence>MPGQYDSYGVAHDGGYGSFGQDDAEVGEFVVTEANTHPNTTIVERLGIVEADSFQGTSRSPGARRGPSGSDGSHIAVNNLIHEAGRIGANGIVRLRVADYPDGRYVASGEAVVLS</sequence>
<gene>
    <name evidence="2" type="ORF">MELLADRAFT_73087</name>
</gene>
<reference evidence="3" key="1">
    <citation type="journal article" date="2011" name="Proc. Natl. Acad. Sci. U.S.A.">
        <title>Obligate biotrophy features unraveled by the genomic analysis of rust fungi.</title>
        <authorList>
            <person name="Duplessis S."/>
            <person name="Cuomo C.A."/>
            <person name="Lin Y.-C."/>
            <person name="Aerts A."/>
            <person name="Tisserant E."/>
            <person name="Veneault-Fourrey C."/>
            <person name="Joly D.L."/>
            <person name="Hacquard S."/>
            <person name="Amselem J."/>
            <person name="Cantarel B.L."/>
            <person name="Chiu R."/>
            <person name="Coutinho P.M."/>
            <person name="Feau N."/>
            <person name="Field M."/>
            <person name="Frey P."/>
            <person name="Gelhaye E."/>
            <person name="Goldberg J."/>
            <person name="Grabherr M.G."/>
            <person name="Kodira C.D."/>
            <person name="Kohler A."/>
            <person name="Kuees U."/>
            <person name="Lindquist E.A."/>
            <person name="Lucas S.M."/>
            <person name="Mago R."/>
            <person name="Mauceli E."/>
            <person name="Morin E."/>
            <person name="Murat C."/>
            <person name="Pangilinan J.L."/>
            <person name="Park R."/>
            <person name="Pearson M."/>
            <person name="Quesneville H."/>
            <person name="Rouhier N."/>
            <person name="Sakthikumar S."/>
            <person name="Salamov A.A."/>
            <person name="Schmutz J."/>
            <person name="Selles B."/>
            <person name="Shapiro H."/>
            <person name="Tanguay P."/>
            <person name="Tuskan G.A."/>
            <person name="Henrissat B."/>
            <person name="Van de Peer Y."/>
            <person name="Rouze P."/>
            <person name="Ellis J.G."/>
            <person name="Dodds P.N."/>
            <person name="Schein J.E."/>
            <person name="Zhong S."/>
            <person name="Hamelin R.C."/>
            <person name="Grigoriev I.V."/>
            <person name="Szabo L.J."/>
            <person name="Martin F."/>
        </authorList>
    </citation>
    <scope>NUCLEOTIDE SEQUENCE [LARGE SCALE GENOMIC DNA]</scope>
    <source>
        <strain evidence="3">98AG31 / pathotype 3-4-7</strain>
    </source>
</reference>
<accession>F4S2T9</accession>
<dbReference type="AlphaFoldDB" id="F4S2T9"/>
<dbReference type="RefSeq" id="XP_007415670.1">
    <property type="nucleotide sequence ID" value="XM_007415608.1"/>
</dbReference>
<protein>
    <submittedName>
        <fullName evidence="2">Uncharacterized protein</fullName>
    </submittedName>
</protein>
<name>F4S2T9_MELLP</name>
<dbReference type="KEGG" id="mlr:MELLADRAFT_73087"/>
<dbReference type="GeneID" id="18932276"/>
<dbReference type="SUPFAM" id="SSF117782">
    <property type="entry name" value="YbjQ-like"/>
    <property type="match status" value="1"/>
</dbReference>
<evidence type="ECO:0000313" key="3">
    <source>
        <dbReference type="Proteomes" id="UP000001072"/>
    </source>
</evidence>
<dbReference type="OrthoDB" id="2507390at2759"/>
<dbReference type="EMBL" id="GL883141">
    <property type="protein sequence ID" value="EGG01070.1"/>
    <property type="molecule type" value="Genomic_DNA"/>
</dbReference>
<dbReference type="InParanoid" id="F4S2T9"/>
<evidence type="ECO:0000256" key="1">
    <source>
        <dbReference type="SAM" id="MobiDB-lite"/>
    </source>
</evidence>
<dbReference type="Proteomes" id="UP000001072">
    <property type="component" value="Unassembled WGS sequence"/>
</dbReference>
<proteinExistence type="predicted"/>
<evidence type="ECO:0000313" key="2">
    <source>
        <dbReference type="EMBL" id="EGG01070.1"/>
    </source>
</evidence>
<organism evidence="3">
    <name type="scientific">Melampsora larici-populina (strain 98AG31 / pathotype 3-4-7)</name>
    <name type="common">Poplar leaf rust fungus</name>
    <dbReference type="NCBI Taxonomy" id="747676"/>
    <lineage>
        <taxon>Eukaryota</taxon>
        <taxon>Fungi</taxon>
        <taxon>Dikarya</taxon>
        <taxon>Basidiomycota</taxon>
        <taxon>Pucciniomycotina</taxon>
        <taxon>Pucciniomycetes</taxon>
        <taxon>Pucciniales</taxon>
        <taxon>Melampsoraceae</taxon>
        <taxon>Melampsora</taxon>
    </lineage>
</organism>
<dbReference type="InterPro" id="IPR035439">
    <property type="entry name" value="UPF0145_dom_sf"/>
</dbReference>
<feature type="region of interest" description="Disordered" evidence="1">
    <location>
        <begin position="53"/>
        <end position="75"/>
    </location>
</feature>
<dbReference type="HOGENOM" id="CLU_2109570_0_0_1"/>
<keyword evidence="3" id="KW-1185">Reference proteome</keyword>